<comment type="cofactor">
    <cofactor evidence="9">
        <name>Zn(2+)</name>
        <dbReference type="ChEBI" id="CHEBI:29105"/>
    </cofactor>
    <text evidence="9">Binds 1 zinc ion per subunit.</text>
</comment>
<accession>A0A2U2PAJ8</accession>
<protein>
    <recommendedName>
        <fullName evidence="6">Carbonic anhydrase 2</fullName>
        <ecNumber evidence="2">4.2.1.1</ecNumber>
    </recommendedName>
    <alternativeName>
        <fullName evidence="8">Carbonate dehydratase 2</fullName>
    </alternativeName>
</protein>
<proteinExistence type="inferred from homology"/>
<feature type="binding site" evidence="9">
    <location>
        <position position="117"/>
    </location>
    <ligand>
        <name>Zn(2+)</name>
        <dbReference type="ChEBI" id="CHEBI:29105"/>
    </ligand>
</feature>
<dbReference type="PANTHER" id="PTHR11002:SF51">
    <property type="entry name" value="CARBONIC ANHYDRASE"/>
    <property type="match status" value="1"/>
</dbReference>
<keyword evidence="3 9" id="KW-0479">Metal-binding</keyword>
<dbReference type="Pfam" id="PF00484">
    <property type="entry name" value="Pro_CA"/>
    <property type="match status" value="1"/>
</dbReference>
<dbReference type="OrthoDB" id="9797527at2"/>
<keyword evidence="11" id="KW-1185">Reference proteome</keyword>
<dbReference type="AlphaFoldDB" id="A0A2U2PAJ8"/>
<feature type="binding site" evidence="9">
    <location>
        <position position="120"/>
    </location>
    <ligand>
        <name>Zn(2+)</name>
        <dbReference type="ChEBI" id="CHEBI:29105"/>
    </ligand>
</feature>
<dbReference type="EMBL" id="QEAS01000025">
    <property type="protein sequence ID" value="PWG78417.1"/>
    <property type="molecule type" value="Genomic_DNA"/>
</dbReference>
<dbReference type="InterPro" id="IPR001765">
    <property type="entry name" value="Carbonic_anhydrase"/>
</dbReference>
<dbReference type="SUPFAM" id="SSF53056">
    <property type="entry name" value="beta-carbonic anhydrase, cab"/>
    <property type="match status" value="1"/>
</dbReference>
<dbReference type="CDD" id="cd00883">
    <property type="entry name" value="beta_CA_cladeA"/>
    <property type="match status" value="1"/>
</dbReference>
<evidence type="ECO:0000313" key="11">
    <source>
        <dbReference type="Proteomes" id="UP000245647"/>
    </source>
</evidence>
<gene>
    <name evidence="10" type="ORF">DDR33_22310</name>
</gene>
<dbReference type="GO" id="GO:0008270">
    <property type="term" value="F:zinc ion binding"/>
    <property type="evidence" value="ECO:0007669"/>
    <property type="project" value="InterPro"/>
</dbReference>
<dbReference type="GO" id="GO:0015976">
    <property type="term" value="P:carbon utilization"/>
    <property type="evidence" value="ECO:0007669"/>
    <property type="project" value="InterPro"/>
</dbReference>
<dbReference type="PANTHER" id="PTHR11002">
    <property type="entry name" value="CARBONIC ANHYDRASE"/>
    <property type="match status" value="1"/>
</dbReference>
<dbReference type="SMART" id="SM00947">
    <property type="entry name" value="Pro_CA"/>
    <property type="match status" value="1"/>
</dbReference>
<comment type="caution">
    <text evidence="10">The sequence shown here is derived from an EMBL/GenBank/DDBJ whole genome shotgun (WGS) entry which is preliminary data.</text>
</comment>
<evidence type="ECO:0000256" key="9">
    <source>
        <dbReference type="PIRSR" id="PIRSR601765-1"/>
    </source>
</evidence>
<evidence type="ECO:0000256" key="8">
    <source>
        <dbReference type="ARBA" id="ARBA00082533"/>
    </source>
</evidence>
<dbReference type="EC" id="4.2.1.1" evidence="2"/>
<keyword evidence="5" id="KW-0456">Lyase</keyword>
<dbReference type="Gene3D" id="3.40.1050.10">
    <property type="entry name" value="Carbonic anhydrase"/>
    <property type="match status" value="1"/>
</dbReference>
<comment type="catalytic activity">
    <reaction evidence="7">
        <text>hydrogencarbonate + H(+) = CO2 + H2O</text>
        <dbReference type="Rhea" id="RHEA:10748"/>
        <dbReference type="ChEBI" id="CHEBI:15377"/>
        <dbReference type="ChEBI" id="CHEBI:15378"/>
        <dbReference type="ChEBI" id="CHEBI:16526"/>
        <dbReference type="ChEBI" id="CHEBI:17544"/>
        <dbReference type="EC" id="4.2.1.1"/>
    </reaction>
</comment>
<evidence type="ECO:0000256" key="5">
    <source>
        <dbReference type="ARBA" id="ARBA00023239"/>
    </source>
</evidence>
<evidence type="ECO:0000256" key="6">
    <source>
        <dbReference type="ARBA" id="ARBA00039351"/>
    </source>
</evidence>
<sequence length="235" mass="26319">MAKENNPTVATEKDIKEAQKSTYDQLLEGNRLFVEGELKNDPDYFKKLSAGQSPKVLWIGCSDSRVPANQVTNTKPGEVFVHRNIANVCVHSDMNMLSVLDYSVNVLKVKHVIVAGHYGCGGVAAAMTRKQFGLIDNWLRHIKDVYRLHSHELDLITDPQVRADRLVELNVIEQVFNLCKTTIIQNAWKERSDLEVHGWVVDIRTGLVKDLKVSCSNTDNLSKVFALDAVTPAAH</sequence>
<reference evidence="10 11" key="1">
    <citation type="submission" date="2018-04" db="EMBL/GenBank/DDBJ databases">
        <title>Pedobacter chongqingensis sp. nov., isolated from a rottenly hemp rope.</title>
        <authorList>
            <person name="Cai Y."/>
        </authorList>
    </citation>
    <scope>NUCLEOTIDE SEQUENCE [LARGE SCALE GENOMIC DNA]</scope>
    <source>
        <strain evidence="10 11">FJ4-8</strain>
    </source>
</reference>
<dbReference type="Proteomes" id="UP000245647">
    <property type="component" value="Unassembled WGS sequence"/>
</dbReference>
<evidence type="ECO:0000256" key="2">
    <source>
        <dbReference type="ARBA" id="ARBA00012925"/>
    </source>
</evidence>
<evidence type="ECO:0000256" key="4">
    <source>
        <dbReference type="ARBA" id="ARBA00022833"/>
    </source>
</evidence>
<evidence type="ECO:0000256" key="1">
    <source>
        <dbReference type="ARBA" id="ARBA00006217"/>
    </source>
</evidence>
<keyword evidence="4 9" id="KW-0862">Zinc</keyword>
<organism evidence="10 11">
    <name type="scientific">Pararcticibacter amylolyticus</name>
    <dbReference type="NCBI Taxonomy" id="2173175"/>
    <lineage>
        <taxon>Bacteria</taxon>
        <taxon>Pseudomonadati</taxon>
        <taxon>Bacteroidota</taxon>
        <taxon>Sphingobacteriia</taxon>
        <taxon>Sphingobacteriales</taxon>
        <taxon>Sphingobacteriaceae</taxon>
        <taxon>Pararcticibacter</taxon>
    </lineage>
</organism>
<dbReference type="InterPro" id="IPR015892">
    <property type="entry name" value="Carbonic_anhydrase_CS"/>
</dbReference>
<name>A0A2U2PAJ8_9SPHI</name>
<evidence type="ECO:0000256" key="7">
    <source>
        <dbReference type="ARBA" id="ARBA00048348"/>
    </source>
</evidence>
<dbReference type="FunFam" id="3.40.1050.10:FF:000001">
    <property type="entry name" value="Carbonic anhydrase"/>
    <property type="match status" value="1"/>
</dbReference>
<feature type="binding site" evidence="9">
    <location>
        <position position="63"/>
    </location>
    <ligand>
        <name>Zn(2+)</name>
        <dbReference type="ChEBI" id="CHEBI:29105"/>
    </ligand>
</feature>
<dbReference type="RefSeq" id="WP_109418019.1">
    <property type="nucleotide sequence ID" value="NZ_QEAS01000025.1"/>
</dbReference>
<dbReference type="GO" id="GO:0005737">
    <property type="term" value="C:cytoplasm"/>
    <property type="evidence" value="ECO:0007669"/>
    <property type="project" value="TreeGrafter"/>
</dbReference>
<comment type="similarity">
    <text evidence="1">Belongs to the beta-class carbonic anhydrase family.</text>
</comment>
<dbReference type="GO" id="GO:0034599">
    <property type="term" value="P:cellular response to oxidative stress"/>
    <property type="evidence" value="ECO:0007669"/>
    <property type="project" value="TreeGrafter"/>
</dbReference>
<evidence type="ECO:0000313" key="10">
    <source>
        <dbReference type="EMBL" id="PWG78417.1"/>
    </source>
</evidence>
<dbReference type="PROSITE" id="PS00704">
    <property type="entry name" value="PROK_CO2_ANHYDRASE_1"/>
    <property type="match status" value="1"/>
</dbReference>
<dbReference type="InterPro" id="IPR036874">
    <property type="entry name" value="Carbonic_anhydrase_sf"/>
</dbReference>
<dbReference type="GO" id="GO:0071244">
    <property type="term" value="P:cellular response to carbon dioxide"/>
    <property type="evidence" value="ECO:0007669"/>
    <property type="project" value="TreeGrafter"/>
</dbReference>
<dbReference type="GO" id="GO:0004089">
    <property type="term" value="F:carbonate dehydratase activity"/>
    <property type="evidence" value="ECO:0007669"/>
    <property type="project" value="UniProtKB-EC"/>
</dbReference>
<evidence type="ECO:0000256" key="3">
    <source>
        <dbReference type="ARBA" id="ARBA00022723"/>
    </source>
</evidence>
<feature type="binding site" evidence="9">
    <location>
        <position position="61"/>
    </location>
    <ligand>
        <name>Zn(2+)</name>
        <dbReference type="ChEBI" id="CHEBI:29105"/>
    </ligand>
</feature>